<keyword evidence="7 8" id="KW-0539">Nucleus</keyword>
<keyword evidence="3 8" id="KW-0779">Telomere</keyword>
<comment type="subunit">
    <text evidence="8">Homodimer.</text>
</comment>
<feature type="domain" description="TRF2-interacting telomeric protein/Rap1 C-terminal" evidence="11">
    <location>
        <begin position="342"/>
        <end position="415"/>
    </location>
</feature>
<dbReference type="InterPro" id="IPR039595">
    <property type="entry name" value="TE2IP/Rap1"/>
</dbReference>
<evidence type="ECO:0000313" key="13">
    <source>
        <dbReference type="EMBL" id="PYH98801.1"/>
    </source>
</evidence>
<evidence type="ECO:0000256" key="5">
    <source>
        <dbReference type="ARBA" id="ARBA00023159"/>
    </source>
</evidence>
<dbReference type="GO" id="GO:0042162">
    <property type="term" value="F:telomeric DNA binding"/>
    <property type="evidence" value="ECO:0007669"/>
    <property type="project" value="TreeGrafter"/>
</dbReference>
<name>A0A319DMN4_9EURO</name>
<evidence type="ECO:0000259" key="10">
    <source>
        <dbReference type="Pfam" id="PF08914"/>
    </source>
</evidence>
<dbReference type="Gene3D" id="1.10.10.60">
    <property type="entry name" value="Homeodomain-like"/>
    <property type="match status" value="1"/>
</dbReference>
<evidence type="ECO:0000256" key="4">
    <source>
        <dbReference type="ARBA" id="ARBA00023015"/>
    </source>
</evidence>
<dbReference type="SUPFAM" id="SSF46689">
    <property type="entry name" value="Homeodomain-like"/>
    <property type="match status" value="1"/>
</dbReference>
<dbReference type="GO" id="GO:0010833">
    <property type="term" value="P:telomere maintenance via telomere lengthening"/>
    <property type="evidence" value="ECO:0007669"/>
    <property type="project" value="UniProtKB-UniRule"/>
</dbReference>
<feature type="compositionally biased region" description="Basic and acidic residues" evidence="9">
    <location>
        <begin position="275"/>
        <end position="286"/>
    </location>
</feature>
<dbReference type="STRING" id="1448320.A0A319DMN4"/>
<evidence type="ECO:0000256" key="8">
    <source>
        <dbReference type="RuleBase" id="RU367107"/>
    </source>
</evidence>
<evidence type="ECO:0000256" key="7">
    <source>
        <dbReference type="ARBA" id="ARBA00023242"/>
    </source>
</evidence>
<comment type="subcellular location">
    <subcellularLocation>
        <location evidence="8">Nucleus</location>
    </subcellularLocation>
    <subcellularLocation>
        <location evidence="8">Chromosome</location>
        <location evidence="8">Telomere</location>
    </subcellularLocation>
</comment>
<dbReference type="Gene3D" id="1.10.10.2170">
    <property type="match status" value="1"/>
</dbReference>
<dbReference type="Pfam" id="PF11626">
    <property type="entry name" value="Rap1_C"/>
    <property type="match status" value="1"/>
</dbReference>
<dbReference type="Proteomes" id="UP000247810">
    <property type="component" value="Unassembled WGS sequence"/>
</dbReference>
<organism evidence="13 14">
    <name type="scientific">Aspergillus ellipticus CBS 707.79</name>
    <dbReference type="NCBI Taxonomy" id="1448320"/>
    <lineage>
        <taxon>Eukaryota</taxon>
        <taxon>Fungi</taxon>
        <taxon>Dikarya</taxon>
        <taxon>Ascomycota</taxon>
        <taxon>Pezizomycotina</taxon>
        <taxon>Eurotiomycetes</taxon>
        <taxon>Eurotiomycetidae</taxon>
        <taxon>Eurotiales</taxon>
        <taxon>Aspergillaceae</taxon>
        <taxon>Aspergillus</taxon>
        <taxon>Aspergillus subgen. Circumdati</taxon>
    </lineage>
</organism>
<dbReference type="PANTHER" id="PTHR16466:SF6">
    <property type="entry name" value="TELOMERIC REPEAT-BINDING FACTOR 2-INTERACTING PROTEIN 1"/>
    <property type="match status" value="1"/>
</dbReference>
<dbReference type="InterPro" id="IPR021661">
    <property type="entry name" value="Rap1_C"/>
</dbReference>
<feature type="domain" description="TERF2-interacting telomeric protein 1 Myb" evidence="10">
    <location>
        <begin position="100"/>
        <end position="159"/>
    </location>
</feature>
<keyword evidence="6" id="KW-0804">Transcription</keyword>
<dbReference type="InterPro" id="IPR015010">
    <property type="entry name" value="TERF2IP_Myb"/>
</dbReference>
<keyword evidence="5" id="KW-0010">Activator</keyword>
<accession>A0A319DMN4</accession>
<dbReference type="VEuPathDB" id="FungiDB:BO71DRAFT_315458"/>
<evidence type="ECO:0000313" key="14">
    <source>
        <dbReference type="Proteomes" id="UP000247810"/>
    </source>
</evidence>
<feature type="compositionally biased region" description="Polar residues" evidence="9">
    <location>
        <begin position="244"/>
        <end position="274"/>
    </location>
</feature>
<gene>
    <name evidence="13" type="ORF">BO71DRAFT_315458</name>
</gene>
<dbReference type="AlphaFoldDB" id="A0A319DMN4"/>
<dbReference type="OrthoDB" id="435460at2759"/>
<feature type="domain" description="BRCT" evidence="12">
    <location>
        <begin position="3"/>
        <end position="76"/>
    </location>
</feature>
<evidence type="ECO:0000256" key="3">
    <source>
        <dbReference type="ARBA" id="ARBA00022895"/>
    </source>
</evidence>
<evidence type="ECO:0000256" key="2">
    <source>
        <dbReference type="ARBA" id="ARBA00022454"/>
    </source>
</evidence>
<dbReference type="InterPro" id="IPR038104">
    <property type="entry name" value="Rap1_C_sf"/>
</dbReference>
<keyword evidence="2 8" id="KW-0158">Chromosome</keyword>
<dbReference type="InterPro" id="IPR009057">
    <property type="entry name" value="Homeodomain-like_sf"/>
</dbReference>
<dbReference type="GO" id="GO:0070187">
    <property type="term" value="C:shelterin complex"/>
    <property type="evidence" value="ECO:0007669"/>
    <property type="project" value="TreeGrafter"/>
</dbReference>
<dbReference type="CDD" id="cd11655">
    <property type="entry name" value="rap1_myb-like"/>
    <property type="match status" value="1"/>
</dbReference>
<evidence type="ECO:0000256" key="9">
    <source>
        <dbReference type="SAM" id="MobiDB-lite"/>
    </source>
</evidence>
<evidence type="ECO:0000259" key="11">
    <source>
        <dbReference type="Pfam" id="PF11626"/>
    </source>
</evidence>
<dbReference type="CDD" id="cd11653">
    <property type="entry name" value="rap1_RCT"/>
    <property type="match status" value="1"/>
</dbReference>
<evidence type="ECO:0000256" key="6">
    <source>
        <dbReference type="ARBA" id="ARBA00023163"/>
    </source>
</evidence>
<evidence type="ECO:0000259" key="12">
    <source>
        <dbReference type="Pfam" id="PF16589"/>
    </source>
</evidence>
<dbReference type="EMBL" id="KZ825808">
    <property type="protein sequence ID" value="PYH98801.1"/>
    <property type="molecule type" value="Genomic_DNA"/>
</dbReference>
<keyword evidence="4" id="KW-0805">Transcription regulation</keyword>
<dbReference type="PANTHER" id="PTHR16466">
    <property type="entry name" value="TELOMERE REPEAT-BINDING FACTOR 2-INTERACTING PROTEIN 1"/>
    <property type="match status" value="1"/>
</dbReference>
<comment type="function">
    <text evidence="8">Involved in the regulation of telomere length, clustering and has a specific role in telomere position effect (TPE).</text>
</comment>
<evidence type="ECO:0000256" key="1">
    <source>
        <dbReference type="ARBA" id="ARBA00010467"/>
    </source>
</evidence>
<comment type="similarity">
    <text evidence="1 8">Belongs to the RAP1 family.</text>
</comment>
<dbReference type="InterPro" id="IPR001357">
    <property type="entry name" value="BRCT_dom"/>
</dbReference>
<proteinExistence type="inferred from homology"/>
<dbReference type="Pfam" id="PF16589">
    <property type="entry name" value="BRCT_2"/>
    <property type="match status" value="1"/>
</dbReference>
<dbReference type="Pfam" id="PF08914">
    <property type="entry name" value="Myb_Rap1"/>
    <property type="match status" value="1"/>
</dbReference>
<keyword evidence="14" id="KW-1185">Reference proteome</keyword>
<feature type="region of interest" description="Disordered" evidence="9">
    <location>
        <begin position="152"/>
        <end position="301"/>
    </location>
</feature>
<dbReference type="GO" id="GO:0031848">
    <property type="term" value="P:protection from non-homologous end joining at telomere"/>
    <property type="evidence" value="ECO:0007669"/>
    <property type="project" value="TreeGrafter"/>
</dbReference>
<reference evidence="13 14" key="1">
    <citation type="submission" date="2018-02" db="EMBL/GenBank/DDBJ databases">
        <title>The genomes of Aspergillus section Nigri reveals drivers in fungal speciation.</title>
        <authorList>
            <consortium name="DOE Joint Genome Institute"/>
            <person name="Vesth T.C."/>
            <person name="Nybo J."/>
            <person name="Theobald S."/>
            <person name="Brandl J."/>
            <person name="Frisvad J.C."/>
            <person name="Nielsen K.F."/>
            <person name="Lyhne E.K."/>
            <person name="Kogle M.E."/>
            <person name="Kuo A."/>
            <person name="Riley R."/>
            <person name="Clum A."/>
            <person name="Nolan M."/>
            <person name="Lipzen A."/>
            <person name="Salamov A."/>
            <person name="Henrissat B."/>
            <person name="Wiebenga A."/>
            <person name="De vries R.P."/>
            <person name="Grigoriev I.V."/>
            <person name="Mortensen U.H."/>
            <person name="Andersen M.R."/>
            <person name="Baker S.E."/>
        </authorList>
    </citation>
    <scope>NUCLEOTIDE SEQUENCE [LARGE SCALE GENOMIC DNA]</scope>
    <source>
        <strain evidence="13 14">CBS 707.79</strain>
    </source>
</reference>
<sequence>MSLFQGMQFWLSQNIPQRTRFKELIQKNGGIIRLQEKDADIKLVDHLRKNLPADTYSYKFVEVSLAKGELQDIESFRAGPSAPRPVGASYIPTRGHKVYYTLEDDQTLWDWMQPYERDPKASIRGNKIYQELAEQNPRHTYQSYRDRYLKKLKGLPRPGGMPASSDPPPASQGEPVINPPARTAQPQSREKPPSGSAADNPGERKRKRTSEHNIGGEGEQKEAAPSNPKKKAIVINELADPFTTRIQTGEAATTQDMPLPAGTTNAQNQNINEANSKKQGDPDARHPAHQSQDPSQIDPMFLELPFLPLDDEPEQDDPEDVPQQDLDTLIEDRLRAGKADNQSQILEALKCTSMDPDVADKVLAYLVAGKDIPDDMPGVWTPEDDRAVEGTDARAIKRVIEKHGADAYNSRWEYLSMARDAGLVGTHE</sequence>
<protein>
    <recommendedName>
        <fullName evidence="8">DNA-binding protein RAP1</fullName>
    </recommendedName>
</protein>